<dbReference type="Gene3D" id="2.150.10.10">
    <property type="entry name" value="Serralysin-like metalloprotease, C-terminal"/>
    <property type="match status" value="1"/>
</dbReference>
<accession>A0ABT4XHN0</accession>
<evidence type="ECO:0000313" key="3">
    <source>
        <dbReference type="Proteomes" id="UP001212042"/>
    </source>
</evidence>
<dbReference type="InterPro" id="IPR019960">
    <property type="entry name" value="T1SS_VCA0849"/>
</dbReference>
<gene>
    <name evidence="2" type="ORF">PH586_15170</name>
</gene>
<proteinExistence type="predicted"/>
<feature type="non-terminal residue" evidence="2">
    <location>
        <position position="1"/>
    </location>
</feature>
<dbReference type="InterPro" id="IPR011049">
    <property type="entry name" value="Serralysin-like_metalloprot_C"/>
</dbReference>
<dbReference type="InterPro" id="IPR001343">
    <property type="entry name" value="Hemolysn_Ca-bd"/>
</dbReference>
<evidence type="ECO:0000313" key="2">
    <source>
        <dbReference type="EMBL" id="MDA7087730.1"/>
    </source>
</evidence>
<reference evidence="2 3" key="1">
    <citation type="submission" date="2023-01" db="EMBL/GenBank/DDBJ databases">
        <title>Pseudomonas SA3-5T sp. nov., isolated from tidal flat sediment.</title>
        <authorList>
            <person name="Kim H.S."/>
            <person name="Kim J.-S."/>
            <person name="Suh M.K."/>
            <person name="Eom M.K."/>
            <person name="Lee J.-S."/>
        </authorList>
    </citation>
    <scope>NUCLEOTIDE SEQUENCE [LARGE SCALE GENOMIC DNA]</scope>
    <source>
        <strain evidence="2 3">SA3-5</strain>
    </source>
</reference>
<comment type="caution">
    <text evidence="2">The sequence shown here is derived from an EMBL/GenBank/DDBJ whole genome shotgun (WGS) entry which is preliminary data.</text>
</comment>
<keyword evidence="1" id="KW-0106">Calcium</keyword>
<dbReference type="Proteomes" id="UP001212042">
    <property type="component" value="Unassembled WGS sequence"/>
</dbReference>
<keyword evidence="3" id="KW-1185">Reference proteome</keyword>
<dbReference type="NCBIfam" id="TIGR03661">
    <property type="entry name" value="T1SS_VCA0849"/>
    <property type="match status" value="1"/>
</dbReference>
<protein>
    <submittedName>
        <fullName evidence="2">Type I secretion C-terminal target domain-containing protein</fullName>
    </submittedName>
</protein>
<name>A0ABT4XHN0_9PSED</name>
<dbReference type="SUPFAM" id="SSF51120">
    <property type="entry name" value="beta-Roll"/>
    <property type="match status" value="1"/>
</dbReference>
<organism evidence="2 3">
    <name type="scientific">Pseudomonas aestuarii</name>
    <dbReference type="NCBI Taxonomy" id="3018340"/>
    <lineage>
        <taxon>Bacteria</taxon>
        <taxon>Pseudomonadati</taxon>
        <taxon>Pseudomonadota</taxon>
        <taxon>Gammaproteobacteria</taxon>
        <taxon>Pseudomonadales</taxon>
        <taxon>Pseudomonadaceae</taxon>
        <taxon>Pseudomonas</taxon>
    </lineage>
</organism>
<sequence>GSNDIPEINVDPGNGGTNDLVYEAGLANGSDAASNSEFASGSFSLSDADGLDDLQSVTINGTTVVIGSLVGASFAGSNGTLTITAYNSLTGVGSYSYELTSPTIDVDGVVESDTFSLTTSDGTASSLPASIVIEIVDDVPQPFAPATALLVDQVPTSHMVTTNLNFANAAGADGVGTVVFSNFTEGDIATDAYGQTLFLNGVELHLYYGADETELVLKTLDDQVGLVIDIDPSSDTYTLTSYGVISNGAIEVTTTNLSGVGAGNVNFKGLIDIGGTVQDALISSTSGSINSDIDDIGIGSQWISTAENVRFDFINNLATGGANGTGFVYTDHNTVFGFRQKLYVQGGKTNTANLIVTAIIANNDYVFGNADGGETQVNLSTTDIKVFNGSGVDVTGSVTLVDNGNSITIQGMQDSWTYQISSDTGFSAVYVEGAADTDEFSLGFFTYTQTAAGEPIDLNFDITATDGDGDSVTSAINSTLYPLASSVEGDDSANVINGTSGVDHLFGYGGDDTLSGLLGNDVLSGGDGEDTLIGGLGNDLMSGGAGKDTFVWNSGDTGIDHITDFTVDTSGVNSDVLDLSQLLVGETDSGNVLDAYLNFNFAATSTTIDVSATAGGPVVQQIVLEGVDLSSGAYYGSSDAATVIDGMLGDNALKVDTV</sequence>
<dbReference type="InterPro" id="IPR018511">
    <property type="entry name" value="Hemolysin-typ_Ca-bd_CS"/>
</dbReference>
<dbReference type="RefSeq" id="WP_271348608.1">
    <property type="nucleotide sequence ID" value="NZ_JAQJZJ010000007.1"/>
</dbReference>
<evidence type="ECO:0000256" key="1">
    <source>
        <dbReference type="ARBA" id="ARBA00022837"/>
    </source>
</evidence>
<dbReference type="PRINTS" id="PR00313">
    <property type="entry name" value="CABNDNGRPT"/>
</dbReference>
<dbReference type="EMBL" id="JAQJZJ010000007">
    <property type="protein sequence ID" value="MDA7087730.1"/>
    <property type="molecule type" value="Genomic_DNA"/>
</dbReference>
<dbReference type="PROSITE" id="PS00330">
    <property type="entry name" value="HEMOLYSIN_CALCIUM"/>
    <property type="match status" value="2"/>
</dbReference>
<dbReference type="Pfam" id="PF00353">
    <property type="entry name" value="HemolysinCabind"/>
    <property type="match status" value="1"/>
</dbReference>